<evidence type="ECO:0000256" key="7">
    <source>
        <dbReference type="RuleBase" id="RU367011"/>
    </source>
</evidence>
<evidence type="ECO:0000256" key="1">
    <source>
        <dbReference type="ARBA" id="ARBA00010718"/>
    </source>
</evidence>
<evidence type="ECO:0000313" key="10">
    <source>
        <dbReference type="Proteomes" id="UP000886611"/>
    </source>
</evidence>
<dbReference type="Pfam" id="PF00194">
    <property type="entry name" value="Carb_anhydrase"/>
    <property type="match status" value="1"/>
</dbReference>
<comment type="caution">
    <text evidence="9">The sequence shown here is derived from an EMBL/GenBank/DDBJ whole genome shotgun (WGS) entry which is preliminary data.</text>
</comment>
<protein>
    <recommendedName>
        <fullName evidence="2 7">Carbonic anhydrase</fullName>
        <ecNumber evidence="2 7">4.2.1.1</ecNumber>
    </recommendedName>
</protein>
<dbReference type="EMBL" id="JAATIS010001241">
    <property type="protein sequence ID" value="KAG2466747.1"/>
    <property type="molecule type" value="Genomic_DNA"/>
</dbReference>
<dbReference type="SMART" id="SM01057">
    <property type="entry name" value="Carb_anhydrase"/>
    <property type="match status" value="1"/>
</dbReference>
<evidence type="ECO:0000259" key="8">
    <source>
        <dbReference type="PROSITE" id="PS51144"/>
    </source>
</evidence>
<dbReference type="GO" id="GO:0005886">
    <property type="term" value="C:plasma membrane"/>
    <property type="evidence" value="ECO:0007669"/>
    <property type="project" value="TreeGrafter"/>
</dbReference>
<comment type="function">
    <text evidence="7">Reversible hydration of carbon dioxide.</text>
</comment>
<keyword evidence="3 7" id="KW-0479">Metal-binding</keyword>
<dbReference type="SUPFAM" id="SSF51069">
    <property type="entry name" value="Carbonic anhydrase"/>
    <property type="match status" value="1"/>
</dbReference>
<organism evidence="9 10">
    <name type="scientific">Polypterus senegalus</name>
    <name type="common">Senegal bichir</name>
    <dbReference type="NCBI Taxonomy" id="55291"/>
    <lineage>
        <taxon>Eukaryota</taxon>
        <taxon>Metazoa</taxon>
        <taxon>Chordata</taxon>
        <taxon>Craniata</taxon>
        <taxon>Vertebrata</taxon>
        <taxon>Euteleostomi</taxon>
        <taxon>Actinopterygii</taxon>
        <taxon>Polypteriformes</taxon>
        <taxon>Polypteridae</taxon>
        <taxon>Polypterus</taxon>
    </lineage>
</organism>
<dbReference type="PROSITE" id="PS00162">
    <property type="entry name" value="ALPHA_CA_1"/>
    <property type="match status" value="1"/>
</dbReference>
<dbReference type="EC" id="4.2.1.1" evidence="2 7"/>
<dbReference type="AlphaFoldDB" id="A0A8X7XEV7"/>
<dbReference type="Proteomes" id="UP000886611">
    <property type="component" value="Unassembled WGS sequence"/>
</dbReference>
<comment type="cofactor">
    <cofactor evidence="7">
        <name>Zn(2+)</name>
        <dbReference type="ChEBI" id="CHEBI:29105"/>
    </cofactor>
</comment>
<name>A0A8X7XEV7_POLSE</name>
<proteinExistence type="inferred from homology"/>
<dbReference type="PROSITE" id="PS51144">
    <property type="entry name" value="ALPHA_CA_2"/>
    <property type="match status" value="1"/>
</dbReference>
<feature type="non-terminal residue" evidence="9">
    <location>
        <position position="431"/>
    </location>
</feature>
<comment type="catalytic activity">
    <reaction evidence="7">
        <text>hydrogencarbonate + H(+) = CO2 + H2O</text>
        <dbReference type="Rhea" id="RHEA:10748"/>
        <dbReference type="ChEBI" id="CHEBI:15377"/>
        <dbReference type="ChEBI" id="CHEBI:15378"/>
        <dbReference type="ChEBI" id="CHEBI:16526"/>
        <dbReference type="ChEBI" id="CHEBI:17544"/>
        <dbReference type="EC" id="4.2.1.1"/>
    </reaction>
</comment>
<dbReference type="GO" id="GO:0008270">
    <property type="term" value="F:zinc ion binding"/>
    <property type="evidence" value="ECO:0007669"/>
    <property type="project" value="UniProtKB-UniRule"/>
</dbReference>
<dbReference type="InterPro" id="IPR036398">
    <property type="entry name" value="CA_dom_sf"/>
</dbReference>
<dbReference type="FunFam" id="3.10.200.10:FF:000003">
    <property type="entry name" value="Carbonic anhydrase 12"/>
    <property type="match status" value="1"/>
</dbReference>
<keyword evidence="4 7" id="KW-0862">Zinc</keyword>
<feature type="domain" description="Alpha-carbonic anhydrase" evidence="8">
    <location>
        <begin position="121"/>
        <end position="375"/>
    </location>
</feature>
<reference evidence="9 10" key="1">
    <citation type="journal article" date="2021" name="Cell">
        <title>Tracing the genetic footprints of vertebrate landing in non-teleost ray-finned fishes.</title>
        <authorList>
            <person name="Bi X."/>
            <person name="Wang K."/>
            <person name="Yang L."/>
            <person name="Pan H."/>
            <person name="Jiang H."/>
            <person name="Wei Q."/>
            <person name="Fang M."/>
            <person name="Yu H."/>
            <person name="Zhu C."/>
            <person name="Cai Y."/>
            <person name="He Y."/>
            <person name="Gan X."/>
            <person name="Zeng H."/>
            <person name="Yu D."/>
            <person name="Zhu Y."/>
            <person name="Jiang H."/>
            <person name="Qiu Q."/>
            <person name="Yang H."/>
            <person name="Zhang Y.E."/>
            <person name="Wang W."/>
            <person name="Zhu M."/>
            <person name="He S."/>
            <person name="Zhang G."/>
        </authorList>
    </citation>
    <scope>NUCLEOTIDE SEQUENCE [LARGE SCALE GENOMIC DNA]</scope>
    <source>
        <strain evidence="9">Bchr_013</strain>
    </source>
</reference>
<dbReference type="InterPro" id="IPR018338">
    <property type="entry name" value="Carbonic_anhydrase_a-class_CS"/>
</dbReference>
<evidence type="ECO:0000256" key="2">
    <source>
        <dbReference type="ARBA" id="ARBA00012925"/>
    </source>
</evidence>
<keyword evidence="6 7" id="KW-0456">Lyase</keyword>
<evidence type="ECO:0000256" key="3">
    <source>
        <dbReference type="ARBA" id="ARBA00022723"/>
    </source>
</evidence>
<accession>A0A8X7XEV7</accession>
<keyword evidence="5" id="KW-0325">Glycoprotein</keyword>
<dbReference type="GO" id="GO:0004089">
    <property type="term" value="F:carbonate dehydratase activity"/>
    <property type="evidence" value="ECO:0007669"/>
    <property type="project" value="UniProtKB-UniRule"/>
</dbReference>
<dbReference type="PANTHER" id="PTHR18952">
    <property type="entry name" value="CARBONIC ANHYDRASE"/>
    <property type="match status" value="1"/>
</dbReference>
<keyword evidence="10" id="KW-1185">Reference proteome</keyword>
<evidence type="ECO:0000256" key="6">
    <source>
        <dbReference type="ARBA" id="ARBA00023239"/>
    </source>
</evidence>
<sequence length="431" mass="48450">MFKKLSIALIVYIPNSFHTEQVPKDSVDCARQFIPAKSPKPPDGALPAVWRCPQDQQGVMDYVVFILSPAGYHRGRKRELQGGPETYLYTMTRKFVIGRATDFRDEEKYFLPDPEVIQDHMDWGLGILPDQDTWSSDFEHCNGKSQSPINIDTTTAKYDTRLSAIELQGYELSAEDKLTLKNNGHTLLLNLPNTMHITKGFDNVFVAAQLHFHWGTKEVPGSEHTVDGLRFPAEIHVVHYNSKYENLGEAASQPDGLAVLGAFLEIGRQENAEYNNILTSLADVSSEESDVEIDGFNIRFLLPSNLERFFRYNGSLTTPPCFQTVNWTVFNDTIKVSRKQMAALEETLKIGQSELLTKNFRAPQLLFGREVLSSFKMSSDVSPNGLNKAFLFQSSATAPPQQELLRHTQGDQIDLADNQTITLYPEGIPAN</sequence>
<comment type="similarity">
    <text evidence="1 7">Belongs to the alpha-carbonic anhydrase family.</text>
</comment>
<evidence type="ECO:0000313" key="9">
    <source>
        <dbReference type="EMBL" id="KAG2466747.1"/>
    </source>
</evidence>
<evidence type="ECO:0000256" key="5">
    <source>
        <dbReference type="ARBA" id="ARBA00023180"/>
    </source>
</evidence>
<gene>
    <name evidence="9" type="primary">Ca9</name>
    <name evidence="9" type="ORF">GTO96_0020935</name>
</gene>
<dbReference type="PANTHER" id="PTHR18952:SF275">
    <property type="entry name" value="CARBONIC ANHYDRASE"/>
    <property type="match status" value="1"/>
</dbReference>
<evidence type="ECO:0000256" key="4">
    <source>
        <dbReference type="ARBA" id="ARBA00022833"/>
    </source>
</evidence>
<dbReference type="InterPro" id="IPR001148">
    <property type="entry name" value="CA_dom"/>
</dbReference>
<dbReference type="Gene3D" id="3.10.200.10">
    <property type="entry name" value="Alpha carbonic anhydrase"/>
    <property type="match status" value="1"/>
</dbReference>
<dbReference type="InterPro" id="IPR023561">
    <property type="entry name" value="Carbonic_anhydrase_a-class"/>
</dbReference>
<feature type="non-terminal residue" evidence="9">
    <location>
        <position position="1"/>
    </location>
</feature>